<dbReference type="EMBL" id="LODT01000020">
    <property type="protein sequence ID" value="KYQ99674.1"/>
    <property type="molecule type" value="Genomic_DNA"/>
</dbReference>
<dbReference type="AlphaFoldDB" id="A0A152A0S0"/>
<evidence type="ECO:0000313" key="2">
    <source>
        <dbReference type="Proteomes" id="UP000076078"/>
    </source>
</evidence>
<comment type="caution">
    <text evidence="1">The sequence shown here is derived from an EMBL/GenBank/DDBJ whole genome shotgun (WGS) entry which is preliminary data.</text>
</comment>
<dbReference type="InterPro" id="IPR036770">
    <property type="entry name" value="Ankyrin_rpt-contain_sf"/>
</dbReference>
<dbReference type="Gene3D" id="1.25.40.20">
    <property type="entry name" value="Ankyrin repeat-containing domain"/>
    <property type="match status" value="1"/>
</dbReference>
<organism evidence="1 2">
    <name type="scientific">Tieghemostelium lacteum</name>
    <name type="common">Slime mold</name>
    <name type="synonym">Dictyostelium lacteum</name>
    <dbReference type="NCBI Taxonomy" id="361077"/>
    <lineage>
        <taxon>Eukaryota</taxon>
        <taxon>Amoebozoa</taxon>
        <taxon>Evosea</taxon>
        <taxon>Eumycetozoa</taxon>
        <taxon>Dictyostelia</taxon>
        <taxon>Dictyosteliales</taxon>
        <taxon>Raperosteliaceae</taxon>
        <taxon>Tieghemostelium</taxon>
    </lineage>
</organism>
<keyword evidence="2" id="KW-1185">Reference proteome</keyword>
<accession>A0A152A0S0</accession>
<reference evidence="1 2" key="1">
    <citation type="submission" date="2015-12" db="EMBL/GenBank/DDBJ databases">
        <title>Dictyostelia acquired genes for synthesis and detection of signals that induce cell-type specialization by lateral gene transfer from prokaryotes.</title>
        <authorList>
            <person name="Gloeckner G."/>
            <person name="Schaap P."/>
        </authorList>
    </citation>
    <scope>NUCLEOTIDE SEQUENCE [LARGE SCALE GENOMIC DNA]</scope>
    <source>
        <strain evidence="1 2">TK</strain>
    </source>
</reference>
<dbReference type="PANTHER" id="PTHR46586">
    <property type="entry name" value="ANKYRIN REPEAT-CONTAINING PROTEIN"/>
    <property type="match status" value="1"/>
</dbReference>
<sequence length="937" mass="111004">MLAIDFLVIFRIEYLKNRILYYLRTCRISNSIYMDQERFNIIPMRYYDVTLTADWICKNRYFQLLLDKLNHSIQHGYVFKLSFKSIRSLIKKCNDFKLFREIYRIDTKMFRNASRNRQHQNKEKSLVDLACYQGQFQIIEFLISEKFPISTRSLLIAIKCGNIKLLKFLESLTVLKSKKSSAMVPLDVIGNLIKENNQEMIWYLFDNYKSSFHSFPERLITLAATRGHLELVKFLYGCGYCGQFFSEIPLENAIISDQIEVVKFIVSEYKHLVKLTCFDISKSLEMLEILPTGYFNVQPNYTNILCWYIQKNNYGAVLKMVRDGLYTFKKEDCQHISDYLIFADLELVKFIVGEFRSAKLTLTLSLSDKGIGIFKKRDRIMFYQYDIFHWLITQNVVEFYLLYNRSILEMLMEKRQYQMVIDCLEMRKNQEFCHISQRTLKYAFAQGNIEMIELLTHTMGDNFTMFNRTFTINSVPMVKYLVDNFKITKGKYIYSASNSIYQIYFSIKLSKYQDPSEMLKFCHLHNLLSHVEISPFLYHFVETGDMECLSILTEHKSNEGINFRTSRTTIDLILSKFLESSNQNKEPPNVKEVTNGISVSVKHLKFLMTHKFIGNYDMTTGDLSYFFGGSKVFMKFYYEYWRPKQEELIHKCPEQKFLTTMIPNVIYMDNVENVLYLLNRIPKSDWEWAISLMIELTDVYMSQPFSVLNRLFNTLTFISRVFREKFHKIFPSFLAKMYTVYSFELPKLPTLLKRVFILKEFPQLKGYSIPFSDIFNIPFYIQPMLWSFIKKPDTEISIYFYDKIRTMRAAECYSYIIDTPGKFFQESPAIREYSNKLLHIYLQIKCITNANTHPLVESTHNVYYIQNPSINPPFVSIFAINYSNNLTPYIDHPIYILEAYAILTGLKKEDKVFPSHLLNPILIEIIDKMSMKINFKS</sequence>
<dbReference type="OrthoDB" id="24371at2759"/>
<proteinExistence type="predicted"/>
<name>A0A152A0S0_TIELA</name>
<dbReference type="InParanoid" id="A0A152A0S0"/>
<protein>
    <recommendedName>
        <fullName evidence="3">Ankyrin repeat-containing protein</fullName>
    </recommendedName>
</protein>
<dbReference type="SUPFAM" id="SSF48403">
    <property type="entry name" value="Ankyrin repeat"/>
    <property type="match status" value="1"/>
</dbReference>
<evidence type="ECO:0000313" key="1">
    <source>
        <dbReference type="EMBL" id="KYQ99674.1"/>
    </source>
</evidence>
<evidence type="ECO:0008006" key="3">
    <source>
        <dbReference type="Google" id="ProtNLM"/>
    </source>
</evidence>
<dbReference type="InterPro" id="IPR052050">
    <property type="entry name" value="SecEffector_AnkRepeat"/>
</dbReference>
<dbReference type="PANTHER" id="PTHR46586:SF3">
    <property type="entry name" value="ANKYRIN REPEAT-CONTAINING PROTEIN"/>
    <property type="match status" value="1"/>
</dbReference>
<dbReference type="Proteomes" id="UP000076078">
    <property type="component" value="Unassembled WGS sequence"/>
</dbReference>
<gene>
    <name evidence="1" type="ORF">DLAC_03613</name>
</gene>